<dbReference type="EMBL" id="BGOW01000002">
    <property type="protein sequence ID" value="GBL44585.1"/>
    <property type="molecule type" value="Genomic_DNA"/>
</dbReference>
<evidence type="ECO:0008006" key="4">
    <source>
        <dbReference type="Google" id="ProtNLM"/>
    </source>
</evidence>
<keyword evidence="1" id="KW-0732">Signal</keyword>
<dbReference type="AlphaFoldDB" id="A0A401JA85"/>
<protein>
    <recommendedName>
        <fullName evidence="4">DUF3617 family protein</fullName>
    </recommendedName>
</protein>
<name>A0A401JA85_9PROT</name>
<evidence type="ECO:0000313" key="3">
    <source>
        <dbReference type="Proteomes" id="UP000286806"/>
    </source>
</evidence>
<reference evidence="2 3" key="1">
    <citation type="journal article" date="2019" name="Front. Microbiol.">
        <title>Genomes of Neutrophilic Sulfur-Oxidizing Chemolithoautotrophs Representing 9 Proteobacterial Species From 8 Genera.</title>
        <authorList>
            <person name="Watanabe T."/>
            <person name="Kojima H."/>
            <person name="Umezawa K."/>
            <person name="Hori C."/>
            <person name="Takasuka T.E."/>
            <person name="Kato Y."/>
            <person name="Fukui M."/>
        </authorList>
    </citation>
    <scope>NUCLEOTIDE SEQUENCE [LARGE SCALE GENOMIC DNA]</scope>
    <source>
        <strain evidence="2 3">TTN</strain>
    </source>
</reference>
<dbReference type="RefSeq" id="WP_124703428.1">
    <property type="nucleotide sequence ID" value="NZ_BGOW01000002.1"/>
</dbReference>
<feature type="signal peptide" evidence="1">
    <location>
        <begin position="1"/>
        <end position="20"/>
    </location>
</feature>
<accession>A0A401JA85</accession>
<proteinExistence type="predicted"/>
<gene>
    <name evidence="2" type="ORF">SFMTTN_0385</name>
</gene>
<evidence type="ECO:0000256" key="1">
    <source>
        <dbReference type="SAM" id="SignalP"/>
    </source>
</evidence>
<sequence>MLRTAIATFLLAAGSHVSLAAPINLEPGLWTTHLQMQMNGVAAPSGDRVQTRCMTAQDMQNASQFIPQILRNGCAIQSARRSGDTWSWTLSCAQSSSREHEMGEVTFLSPTRYTGILNTVVDLPAGQTEQIKINYDSRRSGVCTP</sequence>
<evidence type="ECO:0000313" key="2">
    <source>
        <dbReference type="EMBL" id="GBL44585.1"/>
    </source>
</evidence>
<comment type="caution">
    <text evidence="2">The sequence shown here is derived from an EMBL/GenBank/DDBJ whole genome shotgun (WGS) entry which is preliminary data.</text>
</comment>
<dbReference type="Pfam" id="PF12276">
    <property type="entry name" value="DUF3617"/>
    <property type="match status" value="1"/>
</dbReference>
<dbReference type="Proteomes" id="UP000286806">
    <property type="component" value="Unassembled WGS sequence"/>
</dbReference>
<organism evidence="2 3">
    <name type="scientific">Sulfuriferula multivorans</name>
    <dbReference type="NCBI Taxonomy" id="1559896"/>
    <lineage>
        <taxon>Bacteria</taxon>
        <taxon>Pseudomonadati</taxon>
        <taxon>Pseudomonadota</taxon>
        <taxon>Betaproteobacteria</taxon>
        <taxon>Nitrosomonadales</taxon>
        <taxon>Sulfuricellaceae</taxon>
        <taxon>Sulfuriferula</taxon>
    </lineage>
</organism>
<dbReference type="OrthoDB" id="8235498at2"/>
<feature type="chain" id="PRO_5019329915" description="DUF3617 family protein" evidence="1">
    <location>
        <begin position="21"/>
        <end position="145"/>
    </location>
</feature>
<keyword evidence="3" id="KW-1185">Reference proteome</keyword>
<dbReference type="InterPro" id="IPR022061">
    <property type="entry name" value="DUF3617"/>
</dbReference>